<dbReference type="PANTHER" id="PTHR46425">
    <property type="entry name" value="TRANSCRIPTION TERMINATION FACTOR RHO"/>
    <property type="match status" value="1"/>
</dbReference>
<organism evidence="11 12">
    <name type="scientific">Planomonospora venezuelensis</name>
    <dbReference type="NCBI Taxonomy" id="1999"/>
    <lineage>
        <taxon>Bacteria</taxon>
        <taxon>Bacillati</taxon>
        <taxon>Actinomycetota</taxon>
        <taxon>Actinomycetes</taxon>
        <taxon>Streptosporangiales</taxon>
        <taxon>Streptosporangiaceae</taxon>
        <taxon>Planomonospora</taxon>
    </lineage>
</organism>
<feature type="binding site" evidence="7">
    <location>
        <begin position="157"/>
        <end position="162"/>
    </location>
    <ligand>
        <name>ATP</name>
        <dbReference type="ChEBI" id="CHEBI:30616"/>
    </ligand>
</feature>
<name>A0A841CUR2_PLAVE</name>
<dbReference type="SUPFAM" id="SSF52540">
    <property type="entry name" value="P-loop containing nucleoside triphosphate hydrolases"/>
    <property type="match status" value="1"/>
</dbReference>
<dbReference type="GO" id="GO:0016787">
    <property type="term" value="F:hydrolase activity"/>
    <property type="evidence" value="ECO:0007669"/>
    <property type="project" value="UniProtKB-KW"/>
</dbReference>
<proteinExistence type="inferred from homology"/>
<sequence>MTTETIAKRPPRSRKRDASALIPSPSPAPAPAPAPAETVSGLLDVRDKIAHLRTGGFLPGPDDVKVPLAQVRQYGLRPGDHVAATARRPYDRLVEVRAVNGVGTGAGPGTRPHFADMTPVHPSDRLRLEDESLTGRIVDLFAPVGKGQRGLIVAPPRAGKTMVLRDLAAAVSRNHPDVHLMVVLVGERPEEVTELRESVRGEVAASTFDRADRDHTAVAELAVERAKRLAESGRDVVVLLDSLTRLARAYNNLAPGGGRTLSGGLDAAATLPPRRFFGAARNLRGGGSLTILATVLVETGSRLDDALFEEFKGTGNMELRLRRDLADRRLYPAVDLDASGTRREEILLGSEERRLTWRLRRTLGGLDRQQALELLTDRLRETPSNAAFLDQIRQSI</sequence>
<dbReference type="Gene3D" id="3.40.50.300">
    <property type="entry name" value="P-loop containing nucleotide triphosphate hydrolases"/>
    <property type="match status" value="1"/>
</dbReference>
<comment type="caution">
    <text evidence="7">Lacks conserved residue(s) required for the propagation of feature annotation.</text>
</comment>
<keyword evidence="2 7" id="KW-0378">Hydrolase</keyword>
<comment type="subunit">
    <text evidence="7">Homohexamer. The homohexamer assembles into an open ring structure.</text>
</comment>
<dbReference type="GO" id="GO:0003723">
    <property type="term" value="F:RNA binding"/>
    <property type="evidence" value="ECO:0007669"/>
    <property type="project" value="UniProtKB-UniRule"/>
</dbReference>
<dbReference type="AlphaFoldDB" id="A0A841CUR2"/>
<dbReference type="InterPro" id="IPR004665">
    <property type="entry name" value="Term_rho"/>
</dbReference>
<comment type="function">
    <text evidence="7">Facilitates transcription termination by a mechanism that involves Rho binding to the nascent RNA, activation of Rho's RNA-dependent ATPase activity, and release of the mRNA from the DNA template.</text>
</comment>
<dbReference type="Gene3D" id="2.40.50.140">
    <property type="entry name" value="Nucleic acid-binding proteins"/>
    <property type="match status" value="1"/>
</dbReference>
<evidence type="ECO:0000313" key="12">
    <source>
        <dbReference type="Proteomes" id="UP000562352"/>
    </source>
</evidence>
<keyword evidence="12" id="KW-1185">Reference proteome</keyword>
<keyword evidence="7" id="KW-0067">ATP-binding</keyword>
<dbReference type="SMART" id="SM00382">
    <property type="entry name" value="AAA"/>
    <property type="match status" value="1"/>
</dbReference>
<evidence type="ECO:0000313" key="11">
    <source>
        <dbReference type="EMBL" id="MBB5961059.1"/>
    </source>
</evidence>
<dbReference type="InterPro" id="IPR003593">
    <property type="entry name" value="AAA+_ATPase"/>
</dbReference>
<protein>
    <recommendedName>
        <fullName evidence="7">Transcription termination factor Rho</fullName>
        <ecNumber evidence="7">3.6.4.-</ecNumber>
    </recommendedName>
    <alternativeName>
        <fullName evidence="7">ATP-dependent helicase Rho</fullName>
    </alternativeName>
</protein>
<dbReference type="InterPro" id="IPR027417">
    <property type="entry name" value="P-loop_NTPase"/>
</dbReference>
<keyword evidence="4 7" id="KW-0694">RNA-binding</keyword>
<evidence type="ECO:0000256" key="1">
    <source>
        <dbReference type="ARBA" id="ARBA00022472"/>
    </source>
</evidence>
<dbReference type="InterPro" id="IPR012340">
    <property type="entry name" value="NA-bd_OB-fold"/>
</dbReference>
<dbReference type="Pfam" id="PF07497">
    <property type="entry name" value="Rho_RNA_bind"/>
    <property type="match status" value="1"/>
</dbReference>
<dbReference type="InterPro" id="IPR000194">
    <property type="entry name" value="ATPase_F1/V1/A1_a/bsu_nucl-bd"/>
</dbReference>
<dbReference type="GO" id="GO:0005524">
    <property type="term" value="F:ATP binding"/>
    <property type="evidence" value="ECO:0007669"/>
    <property type="project" value="UniProtKB-UniRule"/>
</dbReference>
<dbReference type="GO" id="GO:0006353">
    <property type="term" value="P:DNA-templated transcription termination"/>
    <property type="evidence" value="ECO:0007669"/>
    <property type="project" value="UniProtKB-UniRule"/>
</dbReference>
<keyword evidence="5 7" id="KW-0805">Transcription regulation</keyword>
<dbReference type="RefSeq" id="WP_184937622.1">
    <property type="nucleotide sequence ID" value="NZ_BAAAWZ010000001.1"/>
</dbReference>
<dbReference type="HAMAP" id="MF_01884">
    <property type="entry name" value="Rho"/>
    <property type="match status" value="1"/>
</dbReference>
<dbReference type="GO" id="GO:0008186">
    <property type="term" value="F:ATP-dependent activity, acting on RNA"/>
    <property type="evidence" value="ECO:0007669"/>
    <property type="project" value="InterPro"/>
</dbReference>
<keyword evidence="3 7" id="KW-0347">Helicase</keyword>
<comment type="similarity">
    <text evidence="7 8">Belongs to the Rho family.</text>
</comment>
<dbReference type="PANTHER" id="PTHR46425:SF1">
    <property type="entry name" value="TRANSCRIPTION TERMINATION FACTOR RHO"/>
    <property type="match status" value="1"/>
</dbReference>
<feature type="binding site" evidence="7">
    <location>
        <begin position="145"/>
        <end position="150"/>
    </location>
    <ligand>
        <name>ATP</name>
        <dbReference type="ChEBI" id="CHEBI:30616"/>
    </ligand>
</feature>
<reference evidence="11 12" key="1">
    <citation type="submission" date="2020-08" db="EMBL/GenBank/DDBJ databases">
        <title>Genomic Encyclopedia of Type Strains, Phase III (KMG-III): the genomes of soil and plant-associated and newly described type strains.</title>
        <authorList>
            <person name="Whitman W."/>
        </authorList>
    </citation>
    <scope>NUCLEOTIDE SEQUENCE [LARGE SCALE GENOMIC DNA]</scope>
    <source>
        <strain evidence="11 12">CECT 3303</strain>
    </source>
</reference>
<evidence type="ECO:0000256" key="2">
    <source>
        <dbReference type="ARBA" id="ARBA00022801"/>
    </source>
</evidence>
<keyword evidence="1 7" id="KW-0806">Transcription termination</keyword>
<dbReference type="GO" id="GO:0004386">
    <property type="term" value="F:helicase activity"/>
    <property type="evidence" value="ECO:0007669"/>
    <property type="project" value="UniProtKB-UniRule"/>
</dbReference>
<keyword evidence="6 7" id="KW-0804">Transcription</keyword>
<feature type="compositionally biased region" description="Pro residues" evidence="9">
    <location>
        <begin position="24"/>
        <end position="34"/>
    </location>
</feature>
<feature type="binding site" evidence="7">
    <location>
        <position position="188"/>
    </location>
    <ligand>
        <name>ATP</name>
        <dbReference type="ChEBI" id="CHEBI:30616"/>
    </ligand>
</feature>
<dbReference type="Proteomes" id="UP000562352">
    <property type="component" value="Unassembled WGS sequence"/>
</dbReference>
<evidence type="ECO:0000256" key="3">
    <source>
        <dbReference type="ARBA" id="ARBA00022806"/>
    </source>
</evidence>
<dbReference type="SUPFAM" id="SSF50249">
    <property type="entry name" value="Nucleic acid-binding proteins"/>
    <property type="match status" value="1"/>
</dbReference>
<dbReference type="PROSITE" id="PS51856">
    <property type="entry name" value="RHO_RNA_BD"/>
    <property type="match status" value="1"/>
</dbReference>
<keyword evidence="7" id="KW-0547">Nucleotide-binding</keyword>
<dbReference type="NCBIfam" id="NF006886">
    <property type="entry name" value="PRK09376.1"/>
    <property type="match status" value="1"/>
</dbReference>
<evidence type="ECO:0000256" key="5">
    <source>
        <dbReference type="ARBA" id="ARBA00023015"/>
    </source>
</evidence>
<dbReference type="EMBL" id="JACHJJ010000001">
    <property type="protein sequence ID" value="MBB5961059.1"/>
    <property type="molecule type" value="Genomic_DNA"/>
</dbReference>
<dbReference type="InterPro" id="IPR011113">
    <property type="entry name" value="Rho_RNA-bd"/>
</dbReference>
<evidence type="ECO:0000259" key="10">
    <source>
        <dbReference type="PROSITE" id="PS51856"/>
    </source>
</evidence>
<comment type="caution">
    <text evidence="11">The sequence shown here is derived from an EMBL/GenBank/DDBJ whole genome shotgun (WGS) entry which is preliminary data.</text>
</comment>
<evidence type="ECO:0000256" key="7">
    <source>
        <dbReference type="HAMAP-Rule" id="MF_01884"/>
    </source>
</evidence>
<feature type="domain" description="Rho RNA-BD" evidence="10">
    <location>
        <begin position="36"/>
        <end position="103"/>
    </location>
</feature>
<gene>
    <name evidence="7" type="primary">rho</name>
    <name evidence="11" type="ORF">FHS22_000297</name>
</gene>
<evidence type="ECO:0000256" key="8">
    <source>
        <dbReference type="PROSITE-ProRule" id="PRU01203"/>
    </source>
</evidence>
<dbReference type="Pfam" id="PF00006">
    <property type="entry name" value="ATP-synt_ab"/>
    <property type="match status" value="1"/>
</dbReference>
<evidence type="ECO:0000256" key="9">
    <source>
        <dbReference type="SAM" id="MobiDB-lite"/>
    </source>
</evidence>
<evidence type="ECO:0000256" key="4">
    <source>
        <dbReference type="ARBA" id="ARBA00022884"/>
    </source>
</evidence>
<evidence type="ECO:0000256" key="6">
    <source>
        <dbReference type="ARBA" id="ARBA00023163"/>
    </source>
</evidence>
<feature type="region of interest" description="Disordered" evidence="9">
    <location>
        <begin position="1"/>
        <end position="37"/>
    </location>
</feature>
<accession>A0A841CUR2</accession>
<dbReference type="EC" id="3.6.4.-" evidence="7"/>